<reference evidence="3 4" key="1">
    <citation type="submission" date="2020-08" db="EMBL/GenBank/DDBJ databases">
        <title>Sequencing the genomes of 1000 actinobacteria strains.</title>
        <authorList>
            <person name="Klenk H.-P."/>
        </authorList>
    </citation>
    <scope>NUCLEOTIDE SEQUENCE [LARGE SCALE GENOMIC DNA]</scope>
    <source>
        <strain evidence="3 4">DSM 45362</strain>
    </source>
</reference>
<evidence type="ECO:0000256" key="2">
    <source>
        <dbReference type="SAM" id="SignalP"/>
    </source>
</evidence>
<feature type="chain" id="PRO_5038445252" evidence="2">
    <location>
        <begin position="24"/>
        <end position="392"/>
    </location>
</feature>
<dbReference type="Proteomes" id="UP000587527">
    <property type="component" value="Unassembled WGS sequence"/>
</dbReference>
<keyword evidence="2" id="KW-0732">Signal</keyword>
<feature type="compositionally biased region" description="Low complexity" evidence="1">
    <location>
        <begin position="31"/>
        <end position="40"/>
    </location>
</feature>
<dbReference type="EMBL" id="JACHMN010000002">
    <property type="protein sequence ID" value="MBB5870452.1"/>
    <property type="molecule type" value="Genomic_DNA"/>
</dbReference>
<keyword evidence="4" id="KW-1185">Reference proteome</keyword>
<dbReference type="AlphaFoldDB" id="A0A841BUN1"/>
<feature type="region of interest" description="Disordered" evidence="1">
    <location>
        <begin position="31"/>
        <end position="86"/>
    </location>
</feature>
<evidence type="ECO:0000313" key="4">
    <source>
        <dbReference type="Proteomes" id="UP000587527"/>
    </source>
</evidence>
<gene>
    <name evidence="3" type="ORF">F4553_003831</name>
</gene>
<evidence type="ECO:0000313" key="3">
    <source>
        <dbReference type="EMBL" id="MBB5870452.1"/>
    </source>
</evidence>
<feature type="compositionally biased region" description="Low complexity" evidence="1">
    <location>
        <begin position="48"/>
        <end position="83"/>
    </location>
</feature>
<dbReference type="RefSeq" id="WP_184837859.1">
    <property type="nucleotide sequence ID" value="NZ_JACHMN010000002.1"/>
</dbReference>
<feature type="signal peptide" evidence="2">
    <location>
        <begin position="1"/>
        <end position="23"/>
    </location>
</feature>
<evidence type="ECO:0000256" key="1">
    <source>
        <dbReference type="SAM" id="MobiDB-lite"/>
    </source>
</evidence>
<accession>A0A841BUN1</accession>
<proteinExistence type="predicted"/>
<organism evidence="3 4">
    <name type="scientific">Allocatelliglobosispora scoriae</name>
    <dbReference type="NCBI Taxonomy" id="643052"/>
    <lineage>
        <taxon>Bacteria</taxon>
        <taxon>Bacillati</taxon>
        <taxon>Actinomycetota</taxon>
        <taxon>Actinomycetes</taxon>
        <taxon>Micromonosporales</taxon>
        <taxon>Micromonosporaceae</taxon>
        <taxon>Allocatelliglobosispora</taxon>
    </lineage>
</organism>
<protein>
    <submittedName>
        <fullName evidence="3">Uncharacterized protein</fullName>
    </submittedName>
</protein>
<comment type="caution">
    <text evidence="3">The sequence shown here is derived from an EMBL/GenBank/DDBJ whole genome shotgun (WGS) entry which is preliminary data.</text>
</comment>
<name>A0A841BUN1_9ACTN</name>
<sequence>MRRPLTASLLAVVLAATLTGGLAACAKKATPSASATADTALEPEETPSAEPSASASAAASPSAGAAPSASPSNPGGGTSTASPHSTKASKAGFVWSYNTNITYTPSTAYQFNSSGGGINVTYHSTGEYTVRFAGLGDPGGVAHVQAYGGTANYCTLSSWVKEGADEAVRVRCFNASGSLADSPFVANFAVGSQDASRFSYLWANDQSVSGSYKPSEAYRYDAVKSSDIAVKRTATGRYDVLLPAAGPTLSDPWHFQITAYGSAALCKLAAFNASARKAQVACRSAAGSSIDSKFALSFSSEGSFLGRADRRFGDYSNTSDGVANPSTGVYAVRAAELGQPKGQVVALARGTSSTYCHIRGWQATGADLEMTVVCFNPGGAPASSAFTVGVTW</sequence>
<dbReference type="PROSITE" id="PS51257">
    <property type="entry name" value="PROKAR_LIPOPROTEIN"/>
    <property type="match status" value="1"/>
</dbReference>